<evidence type="ECO:0000256" key="1">
    <source>
        <dbReference type="SAM" id="MobiDB-lite"/>
    </source>
</evidence>
<feature type="region of interest" description="Disordered" evidence="1">
    <location>
        <begin position="1"/>
        <end position="41"/>
    </location>
</feature>
<evidence type="ECO:0000313" key="3">
    <source>
        <dbReference type="Proteomes" id="UP000019753"/>
    </source>
</evidence>
<dbReference type="SUPFAM" id="SSF52833">
    <property type="entry name" value="Thioredoxin-like"/>
    <property type="match status" value="1"/>
</dbReference>
<accession>A0A021VRN0</accession>
<sequence>MTQPTGPRPRLDVRGAVDLSSLGRPPAPAPGGPAGAAPGSDGVPAGVVVDVTEATFPDLVQRSVEVPVVLTLWAAGDAASTAVTATLVQIAGELGGRLLVGRIDVERSPQVAQAVSAQSGSTVVAVVKGQAVPLPPLEQATGEQVRAVLDQVLQMAAANGVTGRVPVDGEPAPVVEEPPLPPLHQAAYDAIERDDLDAAVAAYTQALAENPRDEDARIGLAQVELLRRTQGVDPSAARASAAADPADVAAQLVVADLDVLGGMVEDAFARLVDTVRRTAGEDREQARVRLVELFAVVGDTDPRVMTARRALASALY</sequence>
<evidence type="ECO:0000313" key="2">
    <source>
        <dbReference type="EMBL" id="EYR63778.1"/>
    </source>
</evidence>
<comment type="caution">
    <text evidence="2">The sequence shown here is derived from an EMBL/GenBank/DDBJ whole genome shotgun (WGS) entry which is preliminary data.</text>
</comment>
<dbReference type="OrthoDB" id="5181746at2"/>
<name>A0A021VRN0_9CELL</name>
<dbReference type="AlphaFoldDB" id="A0A021VRN0"/>
<reference evidence="2 3" key="1">
    <citation type="submission" date="2014-01" db="EMBL/GenBank/DDBJ databases">
        <title>Actinotalea ferrariae CF5-4.</title>
        <authorList>
            <person name="Chen F."/>
            <person name="Li Y."/>
            <person name="Wang G."/>
        </authorList>
    </citation>
    <scope>NUCLEOTIDE SEQUENCE [LARGE SCALE GENOMIC DNA]</scope>
    <source>
        <strain evidence="2 3">CF5-4</strain>
    </source>
</reference>
<dbReference type="Gene3D" id="1.25.40.10">
    <property type="entry name" value="Tetratricopeptide repeat domain"/>
    <property type="match status" value="1"/>
</dbReference>
<gene>
    <name evidence="2" type="ORF">N866_18370</name>
</gene>
<dbReference type="RefSeq" id="WP_052022612.1">
    <property type="nucleotide sequence ID" value="NZ_AXCW01000068.1"/>
</dbReference>
<dbReference type="InterPro" id="IPR036249">
    <property type="entry name" value="Thioredoxin-like_sf"/>
</dbReference>
<dbReference type="InterPro" id="IPR011990">
    <property type="entry name" value="TPR-like_helical_dom_sf"/>
</dbReference>
<organism evidence="2 3">
    <name type="scientific">Actinotalea ferrariae CF5-4</name>
    <dbReference type="NCBI Taxonomy" id="948458"/>
    <lineage>
        <taxon>Bacteria</taxon>
        <taxon>Bacillati</taxon>
        <taxon>Actinomycetota</taxon>
        <taxon>Actinomycetes</taxon>
        <taxon>Micrococcales</taxon>
        <taxon>Cellulomonadaceae</taxon>
        <taxon>Actinotalea</taxon>
    </lineage>
</organism>
<keyword evidence="3" id="KW-1185">Reference proteome</keyword>
<dbReference type="EMBL" id="AXCW01000068">
    <property type="protein sequence ID" value="EYR63778.1"/>
    <property type="molecule type" value="Genomic_DNA"/>
</dbReference>
<dbReference type="Gene3D" id="3.40.30.10">
    <property type="entry name" value="Glutaredoxin"/>
    <property type="match status" value="1"/>
</dbReference>
<proteinExistence type="predicted"/>
<dbReference type="Pfam" id="PF14561">
    <property type="entry name" value="TPR_20"/>
    <property type="match status" value="1"/>
</dbReference>
<dbReference type="Proteomes" id="UP000019753">
    <property type="component" value="Unassembled WGS sequence"/>
</dbReference>
<protein>
    <submittedName>
        <fullName evidence="2">Thioredoxin</fullName>
    </submittedName>
</protein>